<sequence length="401" mass="43595">MRRQLILFVFFIWVTPMLGWAQEIGRPESAVKALYQEGRYAEIIQAYEGKEAGAQEALYLGLSHLRAGDPSKAIAAWKQYVRLDPGSEGNREVSKYLTLLLQEEAKRTAREILQQEKELTGKIDARAIAVSPFQNLGQQTYAPLSKGLAAMIITDLSKVKTLKVVERVQLKALLDELKLSQSGLVDAKSAPRVGKLLGAGKITTGSFLDLDQEKIRLDAAVTQTESGKSLTNSEVQGDLPTFYQLEKELVFKILCGIGHCPESLDSQTRAAVGTIHTKNFKAFRLYSQGLEYLDQGKYREASRSFFLAVEEDPEFELARKALLDTPLFPLDLTAMISGAEAIGDGGAAILSTGTIFAAPQIPQGSAGHQVMAPSMGMLVPPTPSGSAGAPPTVPVRIDVQF</sequence>
<evidence type="ECO:0000313" key="2">
    <source>
        <dbReference type="EMBL" id="NKE70742.1"/>
    </source>
</evidence>
<dbReference type="EMBL" id="VTOW01000001">
    <property type="protein sequence ID" value="NKE70742.1"/>
    <property type="molecule type" value="Genomic_DNA"/>
</dbReference>
<feature type="repeat" description="TPR" evidence="1">
    <location>
        <begin position="282"/>
        <end position="315"/>
    </location>
</feature>
<name>A0A7X6DP69_9BACT</name>
<dbReference type="InterPro" id="IPR005534">
    <property type="entry name" value="Curli_assmbl/transp-comp_CsgG"/>
</dbReference>
<accession>A0A7X6DP69</accession>
<dbReference type="Gene3D" id="1.25.40.10">
    <property type="entry name" value="Tetratricopeptide repeat domain"/>
    <property type="match status" value="1"/>
</dbReference>
<dbReference type="Pfam" id="PF03783">
    <property type="entry name" value="CsgG"/>
    <property type="match status" value="1"/>
</dbReference>
<dbReference type="InterPro" id="IPR019734">
    <property type="entry name" value="TPR_rpt"/>
</dbReference>
<gene>
    <name evidence="2" type="ORF">MNODULE_08325</name>
</gene>
<dbReference type="GO" id="GO:0030288">
    <property type="term" value="C:outer membrane-bounded periplasmic space"/>
    <property type="evidence" value="ECO:0007669"/>
    <property type="project" value="InterPro"/>
</dbReference>
<feature type="repeat" description="TPR" evidence="1">
    <location>
        <begin position="54"/>
        <end position="87"/>
    </location>
</feature>
<dbReference type="Gene3D" id="3.40.50.10610">
    <property type="entry name" value="ABC-type transport auxiliary lipoprotein component"/>
    <property type="match status" value="1"/>
</dbReference>
<dbReference type="PROSITE" id="PS50005">
    <property type="entry name" value="TPR"/>
    <property type="match status" value="2"/>
</dbReference>
<evidence type="ECO:0000256" key="1">
    <source>
        <dbReference type="PROSITE-ProRule" id="PRU00339"/>
    </source>
</evidence>
<dbReference type="AlphaFoldDB" id="A0A7X6DP69"/>
<dbReference type="Proteomes" id="UP000534783">
    <property type="component" value="Unassembled WGS sequence"/>
</dbReference>
<keyword evidence="3" id="KW-1185">Reference proteome</keyword>
<keyword evidence="1" id="KW-0802">TPR repeat</keyword>
<protein>
    <recommendedName>
        <fullName evidence="4">Tetratricopeptide repeat protein</fullName>
    </recommendedName>
</protein>
<dbReference type="SMART" id="SM00028">
    <property type="entry name" value="TPR"/>
    <property type="match status" value="2"/>
</dbReference>
<organism evidence="2 3">
    <name type="scientific">Candidatus Manganitrophus noduliformans</name>
    <dbReference type="NCBI Taxonomy" id="2606439"/>
    <lineage>
        <taxon>Bacteria</taxon>
        <taxon>Pseudomonadati</taxon>
        <taxon>Nitrospirota</taxon>
        <taxon>Nitrospiria</taxon>
        <taxon>Candidatus Troglogloeales</taxon>
        <taxon>Candidatus Manganitrophaceae</taxon>
        <taxon>Candidatus Manganitrophus</taxon>
    </lineage>
</organism>
<dbReference type="InterPro" id="IPR011990">
    <property type="entry name" value="TPR-like_helical_dom_sf"/>
</dbReference>
<reference evidence="2 3" key="1">
    <citation type="journal article" date="2020" name="Nature">
        <title>Bacterial chemolithoautotrophy via manganese oxidation.</title>
        <authorList>
            <person name="Yu H."/>
            <person name="Leadbetter J.R."/>
        </authorList>
    </citation>
    <scope>NUCLEOTIDE SEQUENCE [LARGE SCALE GENOMIC DNA]</scope>
    <source>
        <strain evidence="2 3">Mn-1</strain>
    </source>
</reference>
<dbReference type="SUPFAM" id="SSF48452">
    <property type="entry name" value="TPR-like"/>
    <property type="match status" value="1"/>
</dbReference>
<evidence type="ECO:0008006" key="4">
    <source>
        <dbReference type="Google" id="ProtNLM"/>
    </source>
</evidence>
<dbReference type="RefSeq" id="WP_168058977.1">
    <property type="nucleotide sequence ID" value="NZ_VTOW01000001.1"/>
</dbReference>
<evidence type="ECO:0000313" key="3">
    <source>
        <dbReference type="Proteomes" id="UP000534783"/>
    </source>
</evidence>
<comment type="caution">
    <text evidence="2">The sequence shown here is derived from an EMBL/GenBank/DDBJ whole genome shotgun (WGS) entry which is preliminary data.</text>
</comment>
<proteinExistence type="predicted"/>